<sequence length="54" mass="6065">MAYALLETTIGTHSNGGAVHGQRRRFSPLHWHSALYTALESPNYRVFHASARRA</sequence>
<dbReference type="Proteomes" id="UP000464688">
    <property type="component" value="Chromosome"/>
</dbReference>
<protein>
    <submittedName>
        <fullName evidence="1">Uncharacterized protein</fullName>
    </submittedName>
</protein>
<dbReference type="AlphaFoldDB" id="A0AAJ4AZQ7"/>
<organism evidence="1 2">
    <name type="scientific">Pseudomonas syringae UB303</name>
    <dbReference type="NCBI Taxonomy" id="1357287"/>
    <lineage>
        <taxon>Bacteria</taxon>
        <taxon>Pseudomonadati</taxon>
        <taxon>Pseudomonadota</taxon>
        <taxon>Gammaproteobacteria</taxon>
        <taxon>Pseudomonadales</taxon>
        <taxon>Pseudomonadaceae</taxon>
        <taxon>Pseudomonas</taxon>
        <taxon>Pseudomonas syringae</taxon>
    </lineage>
</organism>
<name>A0AAJ4AZQ7_PSESX</name>
<gene>
    <name evidence="1" type="ORF">N026_10400</name>
</gene>
<evidence type="ECO:0000313" key="1">
    <source>
        <dbReference type="EMBL" id="QHF07867.1"/>
    </source>
</evidence>
<dbReference type="EMBL" id="CP047267">
    <property type="protein sequence ID" value="QHF07867.1"/>
    <property type="molecule type" value="Genomic_DNA"/>
</dbReference>
<proteinExistence type="predicted"/>
<accession>A0AAJ4AZQ7</accession>
<evidence type="ECO:0000313" key="2">
    <source>
        <dbReference type="Proteomes" id="UP000464688"/>
    </source>
</evidence>
<reference evidence="1 2" key="1">
    <citation type="journal article" date="2014" name="Genome Announc.">
        <title>Draft Genome Sequences of a Phylogenetically Diverse Suite of Pseudomonas syringae Strains from Multiple Source Populations.</title>
        <authorList>
            <person name="Baltrus D.A."/>
            <person name="Yourstone S."/>
            <person name="Lind A."/>
            <person name="Guilbaud C."/>
            <person name="Sands D.C."/>
            <person name="Jones C.D."/>
            <person name="Morris C.E."/>
            <person name="Dangl J.L."/>
        </authorList>
    </citation>
    <scope>NUCLEOTIDE SEQUENCE [LARGE SCALE GENOMIC DNA]</scope>
    <source>
        <strain evidence="1 2">UB303</strain>
    </source>
</reference>